<evidence type="ECO:0000313" key="2">
    <source>
        <dbReference type="Proteomes" id="UP001164250"/>
    </source>
</evidence>
<dbReference type="Proteomes" id="UP001164250">
    <property type="component" value="Chromosome 3"/>
</dbReference>
<gene>
    <name evidence="1" type="ORF">Patl1_05578</name>
</gene>
<keyword evidence="2" id="KW-1185">Reference proteome</keyword>
<name>A0ACC1BQH3_9ROSI</name>
<organism evidence="1 2">
    <name type="scientific">Pistacia atlantica</name>
    <dbReference type="NCBI Taxonomy" id="434234"/>
    <lineage>
        <taxon>Eukaryota</taxon>
        <taxon>Viridiplantae</taxon>
        <taxon>Streptophyta</taxon>
        <taxon>Embryophyta</taxon>
        <taxon>Tracheophyta</taxon>
        <taxon>Spermatophyta</taxon>
        <taxon>Magnoliopsida</taxon>
        <taxon>eudicotyledons</taxon>
        <taxon>Gunneridae</taxon>
        <taxon>Pentapetalae</taxon>
        <taxon>rosids</taxon>
        <taxon>malvids</taxon>
        <taxon>Sapindales</taxon>
        <taxon>Anacardiaceae</taxon>
        <taxon>Pistacia</taxon>
    </lineage>
</organism>
<proteinExistence type="predicted"/>
<evidence type="ECO:0000313" key="1">
    <source>
        <dbReference type="EMBL" id="KAJ0101187.1"/>
    </source>
</evidence>
<protein>
    <submittedName>
        <fullName evidence="1">Uncharacterized protein</fullName>
    </submittedName>
</protein>
<reference evidence="2" key="1">
    <citation type="journal article" date="2023" name="G3 (Bethesda)">
        <title>Genome assembly and association tests identify interacting loci associated with vigor, precocity, and sex in interspecific pistachio rootstocks.</title>
        <authorList>
            <person name="Palmer W."/>
            <person name="Jacygrad E."/>
            <person name="Sagayaradj S."/>
            <person name="Cavanaugh K."/>
            <person name="Han R."/>
            <person name="Bertier L."/>
            <person name="Beede B."/>
            <person name="Kafkas S."/>
            <person name="Golino D."/>
            <person name="Preece J."/>
            <person name="Michelmore R."/>
        </authorList>
    </citation>
    <scope>NUCLEOTIDE SEQUENCE [LARGE SCALE GENOMIC DNA]</scope>
</reference>
<sequence>MSDEKCRETLLKEKKCYENCSGRKVDKLKELKQGLPIREIISLWFVAVCNSLSVSSLFPFLYFMIRDFHIAKREEDIGYYAGFVGSSFMIG</sequence>
<comment type="caution">
    <text evidence="1">The sequence shown here is derived from an EMBL/GenBank/DDBJ whole genome shotgun (WGS) entry which is preliminary data.</text>
</comment>
<accession>A0ACC1BQH3</accession>
<dbReference type="EMBL" id="CM047899">
    <property type="protein sequence ID" value="KAJ0101187.1"/>
    <property type="molecule type" value="Genomic_DNA"/>
</dbReference>